<dbReference type="AlphaFoldDB" id="W7IFY0"/>
<evidence type="ECO:0000256" key="2">
    <source>
        <dbReference type="SAM" id="SignalP"/>
    </source>
</evidence>
<keyword evidence="4" id="KW-1185">Reference proteome</keyword>
<evidence type="ECO:0008006" key="5">
    <source>
        <dbReference type="Google" id="ProtNLM"/>
    </source>
</evidence>
<dbReference type="Proteomes" id="UP000019277">
    <property type="component" value="Unassembled WGS sequence"/>
</dbReference>
<feature type="region of interest" description="Disordered" evidence="1">
    <location>
        <begin position="415"/>
        <end position="459"/>
    </location>
</feature>
<organism evidence="3 4">
    <name type="scientific">Actinokineospora spheciospongiae</name>
    <dbReference type="NCBI Taxonomy" id="909613"/>
    <lineage>
        <taxon>Bacteria</taxon>
        <taxon>Bacillati</taxon>
        <taxon>Actinomycetota</taxon>
        <taxon>Actinomycetes</taxon>
        <taxon>Pseudonocardiales</taxon>
        <taxon>Pseudonocardiaceae</taxon>
        <taxon>Actinokineospora</taxon>
    </lineage>
</organism>
<sequence length="459" mass="49104">MARKSVSRRVGHVLLCALVLVLCGPGSGCSSGWAEQPAKPSPVPLAPCAWWYGIGKPPADAELALAAKRYDLVVFNATEAEAMRKLRKLNPKVKILVYKDLSSTRNYPGAVNGDTDADRLPSGIGYNAARKTHPEWFAEDTAGRRIEWRGYPKHWQMTVWDPAYQKAWAAAVTEEVVREGWDGVLADNDFNSLSHYSPAVLKGTKDTAETDRVLREGLDAFLGVAGGSLRDAGKIFVPNVSETHLIPGRWTAHSRFSGAMEENFGFHDDGGSGELLTFQGNEWKELRAQAALGESWLLLVTRVNDDRGERAGYASAALLAGPYTCWLGATTPTYMNAEWSRYQQIDLGEAVDAAGRQGNGVWTRRFTRGWVAVNPTAASVRVTPPTGLVDLDGRAVTDLELAAADGAVLLNAPPAPTPTSVPAPTSAVPTPIPAPSAVPVPTPTAIPTPGPVPSSVPAP</sequence>
<protein>
    <recommendedName>
        <fullName evidence="5">Glycosyl hydrolase-like family 15 (GHL15) protein</fullName>
    </recommendedName>
</protein>
<accession>W7IFY0</accession>
<dbReference type="EMBL" id="AYXG01000214">
    <property type="protein sequence ID" value="EWC59213.1"/>
    <property type="molecule type" value="Genomic_DNA"/>
</dbReference>
<dbReference type="InterPro" id="IPR013785">
    <property type="entry name" value="Aldolase_TIM"/>
</dbReference>
<evidence type="ECO:0000256" key="1">
    <source>
        <dbReference type="SAM" id="MobiDB-lite"/>
    </source>
</evidence>
<reference evidence="3 4" key="1">
    <citation type="journal article" date="2014" name="Genome Announc.">
        <title>Draft Genome Sequence of the Antitrypanosomally Active Sponge-Associated Bacterium Actinokineospora sp. Strain EG49.</title>
        <authorList>
            <person name="Harjes J."/>
            <person name="Ryu T."/>
            <person name="Abdelmohsen U.R."/>
            <person name="Moitinho-Silva L."/>
            <person name="Horn H."/>
            <person name="Ravasi T."/>
            <person name="Hentschel U."/>
        </authorList>
    </citation>
    <scope>NUCLEOTIDE SEQUENCE [LARGE SCALE GENOMIC DNA]</scope>
    <source>
        <strain evidence="3 4">EG49</strain>
    </source>
</reference>
<evidence type="ECO:0000313" key="4">
    <source>
        <dbReference type="Proteomes" id="UP000019277"/>
    </source>
</evidence>
<feature type="compositionally biased region" description="Pro residues" evidence="1">
    <location>
        <begin position="430"/>
        <end position="459"/>
    </location>
</feature>
<feature type="signal peptide" evidence="2">
    <location>
        <begin position="1"/>
        <end position="28"/>
    </location>
</feature>
<dbReference type="Pfam" id="PF14885">
    <property type="entry name" value="GHL15"/>
    <property type="match status" value="1"/>
</dbReference>
<dbReference type="RefSeq" id="WP_084176300.1">
    <property type="nucleotide sequence ID" value="NZ_AYXG01000214.1"/>
</dbReference>
<dbReference type="STRING" id="909613.UO65_5493"/>
<name>W7IFY0_9PSEU</name>
<dbReference type="InterPro" id="IPR029455">
    <property type="entry name" value="GHL15"/>
</dbReference>
<proteinExistence type="predicted"/>
<evidence type="ECO:0000313" key="3">
    <source>
        <dbReference type="EMBL" id="EWC59213.1"/>
    </source>
</evidence>
<comment type="caution">
    <text evidence="3">The sequence shown here is derived from an EMBL/GenBank/DDBJ whole genome shotgun (WGS) entry which is preliminary data.</text>
</comment>
<dbReference type="OrthoDB" id="3248299at2"/>
<keyword evidence="2" id="KW-0732">Signal</keyword>
<dbReference type="PATRIC" id="fig|909613.9.peg.5492"/>
<gene>
    <name evidence="3" type="ORF">UO65_5493</name>
</gene>
<feature type="chain" id="PRO_5039506130" description="Glycosyl hydrolase-like family 15 (GHL15) protein" evidence="2">
    <location>
        <begin position="29"/>
        <end position="459"/>
    </location>
</feature>
<dbReference type="eggNOG" id="ENOG502Z93Z">
    <property type="taxonomic scope" value="Bacteria"/>
</dbReference>
<dbReference type="Gene3D" id="3.20.20.70">
    <property type="entry name" value="Aldolase class I"/>
    <property type="match status" value="1"/>
</dbReference>